<dbReference type="Proteomes" id="UP001174691">
    <property type="component" value="Unassembled WGS sequence"/>
</dbReference>
<keyword evidence="5 8" id="KW-0804">Transcription</keyword>
<evidence type="ECO:0000313" key="10">
    <source>
        <dbReference type="EMBL" id="KAJ9145270.1"/>
    </source>
</evidence>
<comment type="subunit">
    <text evidence="8">Component of the Mediator complex.</text>
</comment>
<keyword evidence="8" id="KW-0010">Activator</keyword>
<evidence type="ECO:0000256" key="4">
    <source>
        <dbReference type="ARBA" id="ARBA00023015"/>
    </source>
</evidence>
<dbReference type="PANTHER" id="PTHR13114:SF7">
    <property type="entry name" value="MEDIATOR OF RNA POLYMERASE II TRANSCRIPTION SUBUNIT 17"/>
    <property type="match status" value="1"/>
</dbReference>
<evidence type="ECO:0000256" key="7">
    <source>
        <dbReference type="ARBA" id="ARBA00032014"/>
    </source>
</evidence>
<feature type="region of interest" description="Disordered" evidence="9">
    <location>
        <begin position="1"/>
        <end position="21"/>
    </location>
</feature>
<keyword evidence="4 8" id="KW-0805">Transcription regulation</keyword>
<comment type="caution">
    <text evidence="10">The sequence shown here is derived from an EMBL/GenBank/DDBJ whole genome shotgun (WGS) entry which is preliminary data.</text>
</comment>
<evidence type="ECO:0000256" key="1">
    <source>
        <dbReference type="ARBA" id="ARBA00004123"/>
    </source>
</evidence>
<protein>
    <recommendedName>
        <fullName evidence="3 8">Mediator of RNA polymerase II transcription subunit 17</fullName>
    </recommendedName>
    <alternativeName>
        <fullName evidence="7 8">Mediator complex subunit 17</fullName>
    </alternativeName>
</protein>
<dbReference type="Gene3D" id="6.10.250.2620">
    <property type="match status" value="1"/>
</dbReference>
<evidence type="ECO:0000256" key="6">
    <source>
        <dbReference type="ARBA" id="ARBA00023242"/>
    </source>
</evidence>
<keyword evidence="11" id="KW-1185">Reference proteome</keyword>
<comment type="function">
    <text evidence="8">Component of the Mediator complex, a coactivator involved in the regulated transcription of nearly all RNA polymerase II-dependent genes. Mediator functions as a bridge to convey information from gene-specific regulatory proteins to the basal RNA polymerase II transcription machinery. Mediator is recruited to promoters by direct interactions with regulatory proteins and serves as a scaffold for the assembly of a functional preinitiation complex with RNA polymerase II and the general transcription factors.</text>
</comment>
<dbReference type="Pfam" id="PF10156">
    <property type="entry name" value="Med17"/>
    <property type="match status" value="1"/>
</dbReference>
<evidence type="ECO:0000256" key="3">
    <source>
        <dbReference type="ARBA" id="ARBA00019610"/>
    </source>
</evidence>
<evidence type="ECO:0000313" key="11">
    <source>
        <dbReference type="Proteomes" id="UP001174691"/>
    </source>
</evidence>
<dbReference type="AlphaFoldDB" id="A0AA38VJ98"/>
<dbReference type="GO" id="GO:0070847">
    <property type="term" value="C:core mediator complex"/>
    <property type="evidence" value="ECO:0007669"/>
    <property type="project" value="TreeGrafter"/>
</dbReference>
<proteinExistence type="inferred from homology"/>
<evidence type="ECO:0000256" key="9">
    <source>
        <dbReference type="SAM" id="MobiDB-lite"/>
    </source>
</evidence>
<sequence>MSANQSPFSIRPIKASGDRRPKTLADFIARVNATHPGGFRALNQADVKRQIEERAKKQHGDADTPDVHMEDGAGSDEEADAEATKDLGAARMEVLRNISFAWVQANHAQQMVSLLMSKEQPTQVMGTLDPELRNMVGIGTLGSTKLHEPPFGEQRLQENTVVATGAKLLAINNTANKLLAAATRLQKEMTVETEYWHEVLNIKEGGWPVSRLPNNPHTVAVKFGFSDASPEFQDNSWAPLDREDDGSVNLKMPLLVAEPKQLVVSMEKDGKVIGRSSPAQPIPSDAPLELRIREARNTILAQELWHEMNREARSLLAYNVQLQPEAVKYQVDATTALVFRLATLGEVPEPGDDPGLHAGDGYAETICATLYLLLASAHRQNARKRDHIQPLNINRGRQPKPAYSLLKPVIAYIQHETWLRSSIRYVSDLTATLRLAGIDAARFNLEEQPLPHITPQGASEQLLNALLLQPVVFRIDLTLTPQARMAMVGITGTGPRGPSSLIRFTPPSAKQDAQALAKGYGPNLLGVVYPPADVYESLRDAFQYLEGATTRALAKHFEVLAGKWMADAPPAESSPTVWATTIKGDAIRDTDTERRGVGFELVGADQDEPANGQGVSSAPPRVTGLKLLGDQVDLQGKIVHQVFSWSLDDIKGGDAQSKERIEDVAKRVLMTAA</sequence>
<comment type="similarity">
    <text evidence="2 8">Belongs to the Mediator complex subunit 17 family.</text>
</comment>
<dbReference type="GO" id="GO:0003712">
    <property type="term" value="F:transcription coregulator activity"/>
    <property type="evidence" value="ECO:0007669"/>
    <property type="project" value="InterPro"/>
</dbReference>
<reference evidence="10" key="1">
    <citation type="submission" date="2022-07" db="EMBL/GenBank/DDBJ databases">
        <title>Fungi with potential for degradation of polypropylene.</title>
        <authorList>
            <person name="Gostincar C."/>
        </authorList>
    </citation>
    <scope>NUCLEOTIDE SEQUENCE</scope>
    <source>
        <strain evidence="10">EXF-13287</strain>
    </source>
</reference>
<dbReference type="PANTHER" id="PTHR13114">
    <property type="entry name" value="MEDIATOR OF RNA POLYMERASE II TRANSCRIPTION SUBUNIT 17"/>
    <property type="match status" value="1"/>
</dbReference>
<dbReference type="GO" id="GO:0016592">
    <property type="term" value="C:mediator complex"/>
    <property type="evidence" value="ECO:0007669"/>
    <property type="project" value="InterPro"/>
</dbReference>
<dbReference type="EMBL" id="JANBVN010000090">
    <property type="protein sequence ID" value="KAJ9145270.1"/>
    <property type="molecule type" value="Genomic_DNA"/>
</dbReference>
<name>A0AA38VJ98_9PEZI</name>
<dbReference type="InterPro" id="IPR019313">
    <property type="entry name" value="Mediator_Med17"/>
</dbReference>
<evidence type="ECO:0000256" key="2">
    <source>
        <dbReference type="ARBA" id="ARBA00005635"/>
    </source>
</evidence>
<keyword evidence="6 8" id="KW-0539">Nucleus</keyword>
<evidence type="ECO:0000256" key="5">
    <source>
        <dbReference type="ARBA" id="ARBA00023163"/>
    </source>
</evidence>
<organism evidence="10 11">
    <name type="scientific">Coniochaeta hoffmannii</name>
    <dbReference type="NCBI Taxonomy" id="91930"/>
    <lineage>
        <taxon>Eukaryota</taxon>
        <taxon>Fungi</taxon>
        <taxon>Dikarya</taxon>
        <taxon>Ascomycota</taxon>
        <taxon>Pezizomycotina</taxon>
        <taxon>Sordariomycetes</taxon>
        <taxon>Sordariomycetidae</taxon>
        <taxon>Coniochaetales</taxon>
        <taxon>Coniochaetaceae</taxon>
        <taxon>Coniochaeta</taxon>
    </lineage>
</organism>
<comment type="subcellular location">
    <subcellularLocation>
        <location evidence="1 8">Nucleus</location>
    </subcellularLocation>
</comment>
<accession>A0AA38VJ98</accession>
<feature type="region of interest" description="Disordered" evidence="9">
    <location>
        <begin position="53"/>
        <end position="83"/>
    </location>
</feature>
<evidence type="ECO:0000256" key="8">
    <source>
        <dbReference type="RuleBase" id="RU364140"/>
    </source>
</evidence>
<dbReference type="GO" id="GO:0006357">
    <property type="term" value="P:regulation of transcription by RNA polymerase II"/>
    <property type="evidence" value="ECO:0007669"/>
    <property type="project" value="InterPro"/>
</dbReference>
<feature type="compositionally biased region" description="Basic and acidic residues" evidence="9">
    <location>
        <begin position="53"/>
        <end position="71"/>
    </location>
</feature>
<gene>
    <name evidence="8" type="primary">MED17</name>
    <name evidence="10" type="ORF">NKR19_g6106</name>
</gene>